<evidence type="ECO:0000256" key="5">
    <source>
        <dbReference type="ARBA" id="ARBA00049773"/>
    </source>
</evidence>
<feature type="binding site" evidence="8">
    <location>
        <position position="78"/>
    </location>
    <ligand>
        <name>Mg(2+)</name>
        <dbReference type="ChEBI" id="CHEBI:18420"/>
        <label>1</label>
    </ligand>
</feature>
<dbReference type="InterPro" id="IPR005502">
    <property type="entry name" value="Ribosyl_crysJ1"/>
</dbReference>
<dbReference type="OrthoDB" id="10250509at2759"/>
<protein>
    <recommendedName>
        <fullName evidence="5">ADP-ribosylhydrolase ARH1</fullName>
        <ecNumber evidence="4">3.2.2.19</ecNumber>
    </recommendedName>
    <alternativeName>
        <fullName evidence="6">ADP-ribose-L-arginine cleaving enzyme</fullName>
    </alternativeName>
    <alternativeName>
        <fullName evidence="7">[Protein ADP-ribosylarginine] hydrolase</fullName>
    </alternativeName>
</protein>
<comment type="cofactor">
    <cofactor evidence="8">
        <name>Mg(2+)</name>
        <dbReference type="ChEBI" id="CHEBI:18420"/>
    </cofactor>
    <text evidence="8">Binds 2 magnesium ions per subunit.</text>
</comment>
<evidence type="ECO:0000256" key="1">
    <source>
        <dbReference type="ARBA" id="ARBA00010702"/>
    </source>
</evidence>
<feature type="binding site" evidence="8">
    <location>
        <position position="76"/>
    </location>
    <ligand>
        <name>Mg(2+)</name>
        <dbReference type="ChEBI" id="CHEBI:18420"/>
        <label>1</label>
    </ligand>
</feature>
<dbReference type="GeneID" id="10499762"/>
<feature type="binding site" evidence="8">
    <location>
        <position position="347"/>
    </location>
    <ligand>
        <name>Mg(2+)</name>
        <dbReference type="ChEBI" id="CHEBI:18420"/>
        <label>1</label>
    </ligand>
</feature>
<dbReference type="KEGG" id="dpp:DICPUDRAFT_34975"/>
<keyword evidence="8" id="KW-0460">Magnesium</keyword>
<accession>F0ZNK2</accession>
<feature type="binding site" evidence="8">
    <location>
        <position position="345"/>
    </location>
    <ligand>
        <name>Mg(2+)</name>
        <dbReference type="ChEBI" id="CHEBI:18420"/>
        <label>1</label>
    </ligand>
</feature>
<evidence type="ECO:0000256" key="8">
    <source>
        <dbReference type="PIRSR" id="PIRSR605502-1"/>
    </source>
</evidence>
<name>F0ZNK2_DICPU</name>
<dbReference type="STRING" id="5786.F0ZNK2"/>
<dbReference type="GO" id="GO:0046872">
    <property type="term" value="F:metal ion binding"/>
    <property type="evidence" value="ECO:0007669"/>
    <property type="project" value="UniProtKB-KW"/>
</dbReference>
<proteinExistence type="inferred from homology"/>
<dbReference type="AlphaFoldDB" id="F0ZNK2"/>
<dbReference type="EC" id="3.2.2.19" evidence="4"/>
<evidence type="ECO:0000256" key="7">
    <source>
        <dbReference type="ARBA" id="ARBA00049810"/>
    </source>
</evidence>
<dbReference type="GO" id="GO:0003875">
    <property type="term" value="F:ADP-ribosylarginine hydrolase activity"/>
    <property type="evidence" value="ECO:0007669"/>
    <property type="project" value="UniProtKB-EC"/>
</dbReference>
<dbReference type="InterPro" id="IPR050792">
    <property type="entry name" value="ADP-ribosylglycohydrolase"/>
</dbReference>
<feature type="binding site" evidence="8">
    <location>
        <position position="348"/>
    </location>
    <ligand>
        <name>Mg(2+)</name>
        <dbReference type="ChEBI" id="CHEBI:18420"/>
        <label>1</label>
    </ligand>
</feature>
<dbReference type="eggNOG" id="ENOG502QPMI">
    <property type="taxonomic scope" value="Eukaryota"/>
</dbReference>
<organism evidence="9 10">
    <name type="scientific">Dictyostelium purpureum</name>
    <name type="common">Slime mold</name>
    <dbReference type="NCBI Taxonomy" id="5786"/>
    <lineage>
        <taxon>Eukaryota</taxon>
        <taxon>Amoebozoa</taxon>
        <taxon>Evosea</taxon>
        <taxon>Eumycetozoa</taxon>
        <taxon>Dictyostelia</taxon>
        <taxon>Dictyosteliales</taxon>
        <taxon>Dictyosteliaceae</taxon>
        <taxon>Dictyostelium</taxon>
    </lineage>
</organism>
<dbReference type="EMBL" id="GL871096">
    <property type="protein sequence ID" value="EGC34471.1"/>
    <property type="molecule type" value="Genomic_DNA"/>
</dbReference>
<keyword evidence="8" id="KW-0479">Metal-binding</keyword>
<comment type="similarity">
    <text evidence="1">Belongs to the ADP-ribosylglycohydrolase family.</text>
</comment>
<dbReference type="InParanoid" id="F0ZNK2"/>
<comment type="function">
    <text evidence="3">Specifically acts as an arginine mono-ADP-ribosylhydrolase by mediating the removal of mono-ADP-ribose attached to arginine residues on proteins.</text>
</comment>
<dbReference type="Gene3D" id="1.10.4080.10">
    <property type="entry name" value="ADP-ribosylation/Crystallin J1"/>
    <property type="match status" value="1"/>
</dbReference>
<dbReference type="OMA" id="RKWEFLQ"/>
<sequence>MFFSKLFNKNYIKNMSSQIIKENVQASMLLSAVGDSMGYRNGKWEFEKSTKSILDSYEKLGGYKNIEINDRDWRLSDDTIMHIATAIAITRPTNTDNESICKEMATAYIRSMEDMGGRAPGIQCINSVQLMTPGMKSKLYKWDEIPYSATAGGCGGSMRSMCIGLKYSGEEQLDDLIELSIESGRITHNNPVGFLGAMVSALFTSYAIRNIEPKEWGTKLMVEALPKAKEYLEKTSNNTNRSMEDYEKGWNYFLTAWKSYLKTRKIPVDLNEKKKFEDDKIEYPVFPKEWSSDCSVRDKYYSSISFSGWWGSSGHDSTIIAYDALLASGNSWEDMIKYSILHGGDNDSTGAIGGAFFGALYGLNGVPEVNYKSLEYRKVIEGLSKALVKSIQEYQIEQEQKKN</sequence>
<evidence type="ECO:0000256" key="6">
    <source>
        <dbReference type="ARBA" id="ARBA00049798"/>
    </source>
</evidence>
<evidence type="ECO:0000256" key="4">
    <source>
        <dbReference type="ARBA" id="ARBA00049725"/>
    </source>
</evidence>
<feature type="binding site" evidence="8">
    <location>
        <position position="77"/>
    </location>
    <ligand>
        <name>Mg(2+)</name>
        <dbReference type="ChEBI" id="CHEBI:18420"/>
        <label>1</label>
    </ligand>
</feature>
<keyword evidence="2" id="KW-0378">Hydrolase</keyword>
<evidence type="ECO:0000256" key="3">
    <source>
        <dbReference type="ARBA" id="ARBA00049582"/>
    </source>
</evidence>
<dbReference type="Pfam" id="PF03747">
    <property type="entry name" value="ADP_ribosyl_GH"/>
    <property type="match status" value="1"/>
</dbReference>
<dbReference type="FunCoup" id="F0ZNK2">
    <property type="interactions" value="1"/>
</dbReference>
<keyword evidence="10" id="KW-1185">Reference proteome</keyword>
<dbReference type="RefSeq" id="XP_003289006.1">
    <property type="nucleotide sequence ID" value="XM_003288958.1"/>
</dbReference>
<reference evidence="10" key="1">
    <citation type="journal article" date="2011" name="Genome Biol.">
        <title>Comparative genomics of the social amoebae Dictyostelium discoideum and Dictyostelium purpureum.</title>
        <authorList>
            <consortium name="US DOE Joint Genome Institute (JGI-PGF)"/>
            <person name="Sucgang R."/>
            <person name="Kuo A."/>
            <person name="Tian X."/>
            <person name="Salerno W."/>
            <person name="Parikh A."/>
            <person name="Feasley C.L."/>
            <person name="Dalin E."/>
            <person name="Tu H."/>
            <person name="Huang E."/>
            <person name="Barry K."/>
            <person name="Lindquist E."/>
            <person name="Shapiro H."/>
            <person name="Bruce D."/>
            <person name="Schmutz J."/>
            <person name="Salamov A."/>
            <person name="Fey P."/>
            <person name="Gaudet P."/>
            <person name="Anjard C."/>
            <person name="Babu M.M."/>
            <person name="Basu S."/>
            <person name="Bushmanova Y."/>
            <person name="van der Wel H."/>
            <person name="Katoh-Kurasawa M."/>
            <person name="Dinh C."/>
            <person name="Coutinho P.M."/>
            <person name="Saito T."/>
            <person name="Elias M."/>
            <person name="Schaap P."/>
            <person name="Kay R.R."/>
            <person name="Henrissat B."/>
            <person name="Eichinger L."/>
            <person name="Rivero F."/>
            <person name="Putnam N.H."/>
            <person name="West C.M."/>
            <person name="Loomis W.F."/>
            <person name="Chisholm R.L."/>
            <person name="Shaulsky G."/>
            <person name="Strassmann J.E."/>
            <person name="Queller D.C."/>
            <person name="Kuspa A."/>
            <person name="Grigoriev I.V."/>
        </authorList>
    </citation>
    <scope>NUCLEOTIDE SEQUENCE [LARGE SCALE GENOMIC DNA]</scope>
    <source>
        <strain evidence="10">QSDP1</strain>
    </source>
</reference>
<evidence type="ECO:0000256" key="2">
    <source>
        <dbReference type="ARBA" id="ARBA00022801"/>
    </source>
</evidence>
<dbReference type="SUPFAM" id="SSF101478">
    <property type="entry name" value="ADP-ribosylglycohydrolase"/>
    <property type="match status" value="1"/>
</dbReference>
<evidence type="ECO:0000313" key="10">
    <source>
        <dbReference type="Proteomes" id="UP000001064"/>
    </source>
</evidence>
<dbReference type="InterPro" id="IPR036705">
    <property type="entry name" value="Ribosyl_crysJ1_sf"/>
</dbReference>
<dbReference type="VEuPathDB" id="AmoebaDB:DICPUDRAFT_34975"/>
<dbReference type="PANTHER" id="PTHR16222">
    <property type="entry name" value="ADP-RIBOSYLGLYCOHYDROLASE"/>
    <property type="match status" value="1"/>
</dbReference>
<evidence type="ECO:0000313" key="9">
    <source>
        <dbReference type="EMBL" id="EGC34471.1"/>
    </source>
</evidence>
<gene>
    <name evidence="9" type="ORF">DICPUDRAFT_34975</name>
</gene>
<dbReference type="PANTHER" id="PTHR16222:SF26">
    <property type="entry name" value="ADP-RIBOSYLHYDROLASE ARH1"/>
    <property type="match status" value="1"/>
</dbReference>
<dbReference type="Proteomes" id="UP000001064">
    <property type="component" value="Unassembled WGS sequence"/>
</dbReference>